<evidence type="ECO:0000256" key="3">
    <source>
        <dbReference type="ARBA" id="ARBA00012180"/>
    </source>
</evidence>
<organism evidence="10 11">
    <name type="scientific">Bremia lactucae</name>
    <name type="common">Lettuce downy mildew</name>
    <dbReference type="NCBI Taxonomy" id="4779"/>
    <lineage>
        <taxon>Eukaryota</taxon>
        <taxon>Sar</taxon>
        <taxon>Stramenopiles</taxon>
        <taxon>Oomycota</taxon>
        <taxon>Peronosporomycetes</taxon>
        <taxon>Peronosporales</taxon>
        <taxon>Peronosporaceae</taxon>
        <taxon>Bremia</taxon>
    </lineage>
</organism>
<dbReference type="Proteomes" id="UP000294530">
    <property type="component" value="Unassembled WGS sequence"/>
</dbReference>
<keyword evidence="8" id="KW-0460">Magnesium</keyword>
<dbReference type="InterPro" id="IPR050092">
    <property type="entry name" value="RNase_H"/>
</dbReference>
<dbReference type="OrthoDB" id="407198at2759"/>
<feature type="domain" description="Ribonuclease H1 N-terminal" evidence="9">
    <location>
        <begin position="99"/>
        <end position="141"/>
    </location>
</feature>
<dbReference type="RefSeq" id="XP_067815663.1">
    <property type="nucleotide sequence ID" value="XM_067960837.1"/>
</dbReference>
<evidence type="ECO:0000256" key="6">
    <source>
        <dbReference type="ARBA" id="ARBA00022759"/>
    </source>
</evidence>
<dbReference type="PANTHER" id="PTHR10642:SF26">
    <property type="entry name" value="RIBONUCLEASE H1"/>
    <property type="match status" value="1"/>
</dbReference>
<dbReference type="AlphaFoldDB" id="A0A976IC38"/>
<dbReference type="FunFam" id="3.40.970.10:FF:000001">
    <property type="entry name" value="Ribonuclease H1"/>
    <property type="match status" value="2"/>
</dbReference>
<evidence type="ECO:0000259" key="9">
    <source>
        <dbReference type="Pfam" id="PF01693"/>
    </source>
</evidence>
<sequence>MPKNGYYAVAVGRSTGIFTTWDECNEQVKRFSGCKHKKFKTQIEAQAYLDAFTRLQLETNTRCPPKASAEVEENATSSLALSHTKIESRVPIDRGTESWYAVARGRKTGVYRTWNDAKRQVDAIPGARFRKFATKSEAKEFVSQHVAAETRDPDPKDPNTLVAFCDGRSALKTYYLI</sequence>
<evidence type="ECO:0000256" key="4">
    <source>
        <dbReference type="ARBA" id="ARBA00022722"/>
    </source>
</evidence>
<dbReference type="GO" id="GO:0004523">
    <property type="term" value="F:RNA-DNA hybrid ribonuclease activity"/>
    <property type="evidence" value="ECO:0007669"/>
    <property type="project" value="UniProtKB-EC"/>
</dbReference>
<evidence type="ECO:0000256" key="1">
    <source>
        <dbReference type="ARBA" id="ARBA00001946"/>
    </source>
</evidence>
<evidence type="ECO:0000256" key="7">
    <source>
        <dbReference type="ARBA" id="ARBA00022801"/>
    </source>
</evidence>
<dbReference type="Pfam" id="PF01693">
    <property type="entry name" value="Cauli_VI"/>
    <property type="match status" value="2"/>
</dbReference>
<dbReference type="GeneID" id="94346508"/>
<dbReference type="EC" id="3.1.26.4" evidence="3"/>
<dbReference type="InterPro" id="IPR037056">
    <property type="entry name" value="RNase_H1_N_sf"/>
</dbReference>
<dbReference type="SUPFAM" id="SSF55658">
    <property type="entry name" value="L9 N-domain-like"/>
    <property type="match status" value="2"/>
</dbReference>
<accession>A0A976IC38</accession>
<comment type="caution">
    <text evidence="10">The sequence shown here is derived from an EMBL/GenBank/DDBJ whole genome shotgun (WGS) entry which is preliminary data.</text>
</comment>
<dbReference type="KEGG" id="blac:94346508"/>
<dbReference type="InterPro" id="IPR011320">
    <property type="entry name" value="RNase_H1_N"/>
</dbReference>
<comment type="cofactor">
    <cofactor evidence="1">
        <name>Mg(2+)</name>
        <dbReference type="ChEBI" id="CHEBI:18420"/>
    </cofactor>
</comment>
<evidence type="ECO:0000256" key="5">
    <source>
        <dbReference type="ARBA" id="ARBA00022723"/>
    </source>
</evidence>
<gene>
    <name evidence="10" type="ORF">CCR75_002740</name>
</gene>
<dbReference type="Gene3D" id="3.40.970.10">
    <property type="entry name" value="Ribonuclease H1, N-terminal domain"/>
    <property type="match status" value="2"/>
</dbReference>
<keyword evidence="7" id="KW-0378">Hydrolase</keyword>
<evidence type="ECO:0000313" key="10">
    <source>
        <dbReference type="EMBL" id="TDH66164.1"/>
    </source>
</evidence>
<feature type="domain" description="Ribonuclease H1 N-terminal" evidence="9">
    <location>
        <begin position="6"/>
        <end position="48"/>
    </location>
</feature>
<keyword evidence="4" id="KW-0540">Nuclease</keyword>
<reference evidence="10 11" key="1">
    <citation type="journal article" date="2021" name="Genome Biol.">
        <title>AFLAP: assembly-free linkage analysis pipeline using k-mers from genome sequencing data.</title>
        <authorList>
            <person name="Fletcher K."/>
            <person name="Zhang L."/>
            <person name="Gil J."/>
            <person name="Han R."/>
            <person name="Cavanaugh K."/>
            <person name="Michelmore R."/>
        </authorList>
    </citation>
    <scope>NUCLEOTIDE SEQUENCE [LARGE SCALE GENOMIC DNA]</scope>
    <source>
        <strain evidence="10 11">SF5</strain>
    </source>
</reference>
<proteinExistence type="inferred from homology"/>
<comment type="similarity">
    <text evidence="2">Belongs to the RNase H family.</text>
</comment>
<dbReference type="PANTHER" id="PTHR10642">
    <property type="entry name" value="RIBONUCLEASE H1"/>
    <property type="match status" value="1"/>
</dbReference>
<keyword evidence="5" id="KW-0479">Metal-binding</keyword>
<protein>
    <recommendedName>
        <fullName evidence="3">ribonuclease H</fullName>
        <ecNumber evidence="3">3.1.26.4</ecNumber>
    </recommendedName>
</protein>
<dbReference type="EMBL" id="SHOA02000203">
    <property type="protein sequence ID" value="TDH66164.1"/>
    <property type="molecule type" value="Genomic_DNA"/>
</dbReference>
<evidence type="ECO:0000256" key="8">
    <source>
        <dbReference type="ARBA" id="ARBA00022842"/>
    </source>
</evidence>
<keyword evidence="11" id="KW-1185">Reference proteome</keyword>
<evidence type="ECO:0000313" key="11">
    <source>
        <dbReference type="Proteomes" id="UP000294530"/>
    </source>
</evidence>
<name>A0A976IC38_BRELC</name>
<keyword evidence="6" id="KW-0255">Endonuclease</keyword>
<dbReference type="GO" id="GO:0046872">
    <property type="term" value="F:metal ion binding"/>
    <property type="evidence" value="ECO:0007669"/>
    <property type="project" value="UniProtKB-KW"/>
</dbReference>
<dbReference type="GO" id="GO:0043137">
    <property type="term" value="P:DNA replication, removal of RNA primer"/>
    <property type="evidence" value="ECO:0007669"/>
    <property type="project" value="TreeGrafter"/>
</dbReference>
<dbReference type="InterPro" id="IPR009027">
    <property type="entry name" value="Ribosomal_bL9/RNase_H1_N"/>
</dbReference>
<evidence type="ECO:0000256" key="2">
    <source>
        <dbReference type="ARBA" id="ARBA00005300"/>
    </source>
</evidence>